<sequence length="88" mass="9669">NQRRPSFSANVFNFRVLLNGPGRMCLGGKRRSLKVFPSEETSSFIQLASSTKLFLYAYFASTVASRPPGGRPGQVCAQRGRTASEPKE</sequence>
<accession>A0AAE1D431</accession>
<keyword evidence="3" id="KW-1185">Reference proteome</keyword>
<evidence type="ECO:0000313" key="3">
    <source>
        <dbReference type="Proteomes" id="UP001283361"/>
    </source>
</evidence>
<evidence type="ECO:0000256" key="1">
    <source>
        <dbReference type="SAM" id="MobiDB-lite"/>
    </source>
</evidence>
<protein>
    <submittedName>
        <fullName evidence="2">Uncharacterized protein</fullName>
    </submittedName>
</protein>
<organism evidence="2 3">
    <name type="scientific">Elysia crispata</name>
    <name type="common">lettuce slug</name>
    <dbReference type="NCBI Taxonomy" id="231223"/>
    <lineage>
        <taxon>Eukaryota</taxon>
        <taxon>Metazoa</taxon>
        <taxon>Spiralia</taxon>
        <taxon>Lophotrochozoa</taxon>
        <taxon>Mollusca</taxon>
        <taxon>Gastropoda</taxon>
        <taxon>Heterobranchia</taxon>
        <taxon>Euthyneura</taxon>
        <taxon>Panpulmonata</taxon>
        <taxon>Sacoglossa</taxon>
        <taxon>Placobranchoidea</taxon>
        <taxon>Plakobranchidae</taxon>
        <taxon>Elysia</taxon>
    </lineage>
</organism>
<proteinExistence type="predicted"/>
<dbReference type="EMBL" id="JAWDGP010005489">
    <property type="protein sequence ID" value="KAK3756646.1"/>
    <property type="molecule type" value="Genomic_DNA"/>
</dbReference>
<dbReference type="Proteomes" id="UP001283361">
    <property type="component" value="Unassembled WGS sequence"/>
</dbReference>
<name>A0AAE1D431_9GAST</name>
<gene>
    <name evidence="2" type="ORF">RRG08_065305</name>
</gene>
<feature type="region of interest" description="Disordered" evidence="1">
    <location>
        <begin position="64"/>
        <end position="88"/>
    </location>
</feature>
<reference evidence="2" key="1">
    <citation type="journal article" date="2023" name="G3 (Bethesda)">
        <title>A reference genome for the long-term kleptoplast-retaining sea slug Elysia crispata morphotype clarki.</title>
        <authorList>
            <person name="Eastman K.E."/>
            <person name="Pendleton A.L."/>
            <person name="Shaikh M.A."/>
            <person name="Suttiyut T."/>
            <person name="Ogas R."/>
            <person name="Tomko P."/>
            <person name="Gavelis G."/>
            <person name="Widhalm J.R."/>
            <person name="Wisecaver J.H."/>
        </authorList>
    </citation>
    <scope>NUCLEOTIDE SEQUENCE</scope>
    <source>
        <strain evidence="2">ECLA1</strain>
    </source>
</reference>
<evidence type="ECO:0000313" key="2">
    <source>
        <dbReference type="EMBL" id="KAK3756646.1"/>
    </source>
</evidence>
<feature type="non-terminal residue" evidence="2">
    <location>
        <position position="1"/>
    </location>
</feature>
<comment type="caution">
    <text evidence="2">The sequence shown here is derived from an EMBL/GenBank/DDBJ whole genome shotgun (WGS) entry which is preliminary data.</text>
</comment>
<dbReference type="AlphaFoldDB" id="A0AAE1D431"/>